<proteinExistence type="predicted"/>
<dbReference type="AlphaFoldDB" id="A0A3B0WHB9"/>
<dbReference type="InterPro" id="IPR036518">
    <property type="entry name" value="CobE/GbiG_C_sf"/>
</dbReference>
<dbReference type="GO" id="GO:0009236">
    <property type="term" value="P:cobalamin biosynthetic process"/>
    <property type="evidence" value="ECO:0007669"/>
    <property type="project" value="InterPro"/>
</dbReference>
<dbReference type="InterPro" id="IPR052553">
    <property type="entry name" value="CbiG_hydrolase"/>
</dbReference>
<dbReference type="PANTHER" id="PTHR37477">
    <property type="entry name" value="COBALT-PRECORRIN-5A HYDROLASE"/>
    <property type="match status" value="1"/>
</dbReference>
<accession>A0A3B0WHB9</accession>
<name>A0A3B0WHB9_9ZZZZ</name>
<dbReference type="Pfam" id="PF01890">
    <property type="entry name" value="CbiG_C"/>
    <property type="match status" value="1"/>
</dbReference>
<gene>
    <name evidence="2" type="ORF">MNBD_GAMMA07-72</name>
</gene>
<evidence type="ECO:0000259" key="1">
    <source>
        <dbReference type="Pfam" id="PF01890"/>
    </source>
</evidence>
<sequence>MNEKQKLKLILGIGCDRNVGLETLNTAIDNALTSIKKTRDDVVALASIDKKNDEVNLLALSEQTSWPLHFFNAQQLSQVKVPNPSAVVLKYMGTPAVAEAAAILAAQTTMDDLLLEKYKFLGADGKNATVSIVKG</sequence>
<dbReference type="SUPFAM" id="SSF159664">
    <property type="entry name" value="CobE/GbiG C-terminal domain-like"/>
    <property type="match status" value="1"/>
</dbReference>
<dbReference type="InterPro" id="IPR002750">
    <property type="entry name" value="CobE/GbiG_C"/>
</dbReference>
<feature type="domain" description="CobE/GbiG C-terminal" evidence="1">
    <location>
        <begin position="9"/>
        <end position="132"/>
    </location>
</feature>
<dbReference type="Gene3D" id="3.30.420.180">
    <property type="entry name" value="CobE/GbiG C-terminal domain"/>
    <property type="match status" value="1"/>
</dbReference>
<protein>
    <submittedName>
        <fullName evidence="2">Cobalamin biosynthesis protein CobE</fullName>
    </submittedName>
</protein>
<organism evidence="2">
    <name type="scientific">hydrothermal vent metagenome</name>
    <dbReference type="NCBI Taxonomy" id="652676"/>
    <lineage>
        <taxon>unclassified sequences</taxon>
        <taxon>metagenomes</taxon>
        <taxon>ecological metagenomes</taxon>
    </lineage>
</organism>
<reference evidence="2" key="1">
    <citation type="submission" date="2018-06" db="EMBL/GenBank/DDBJ databases">
        <authorList>
            <person name="Zhirakovskaya E."/>
        </authorList>
    </citation>
    <scope>NUCLEOTIDE SEQUENCE</scope>
</reference>
<dbReference type="EMBL" id="UOFF01000085">
    <property type="protein sequence ID" value="VAW55235.1"/>
    <property type="molecule type" value="Genomic_DNA"/>
</dbReference>
<evidence type="ECO:0000313" key="2">
    <source>
        <dbReference type="EMBL" id="VAW55235.1"/>
    </source>
</evidence>
<dbReference type="PANTHER" id="PTHR37477:SF1">
    <property type="entry name" value="COBALT-PRECORRIN-5A HYDROLASE"/>
    <property type="match status" value="1"/>
</dbReference>